<dbReference type="RefSeq" id="WP_011714270.1">
    <property type="nucleotide sequence ID" value="NC_008576.1"/>
</dbReference>
<dbReference type="EMBL" id="CP000471">
    <property type="protein sequence ID" value="ABK45171.1"/>
    <property type="molecule type" value="Genomic_DNA"/>
</dbReference>
<dbReference type="Pfam" id="PF04364">
    <property type="entry name" value="DNA_pol3_chi"/>
    <property type="match status" value="1"/>
</dbReference>
<keyword evidence="1" id="KW-0548">Nucleotidyltransferase</keyword>
<dbReference type="SUPFAM" id="SSF102400">
    <property type="entry name" value="DNA polymerase III chi subunit"/>
    <property type="match status" value="1"/>
</dbReference>
<keyword evidence="2" id="KW-1185">Reference proteome</keyword>
<dbReference type="GO" id="GO:0003887">
    <property type="term" value="F:DNA-directed DNA polymerase activity"/>
    <property type="evidence" value="ECO:0007669"/>
    <property type="project" value="UniProtKB-EC"/>
</dbReference>
<dbReference type="GO" id="GO:0032298">
    <property type="term" value="P:positive regulation of DNA-templated DNA replication initiation"/>
    <property type="evidence" value="ECO:0007669"/>
    <property type="project" value="TreeGrafter"/>
</dbReference>
<dbReference type="STRING" id="156889.Mmc1_2675"/>
<dbReference type="HOGENOM" id="CLU_131584_4_0_5"/>
<evidence type="ECO:0000313" key="2">
    <source>
        <dbReference type="Proteomes" id="UP000002586"/>
    </source>
</evidence>
<dbReference type="eggNOG" id="COG2927">
    <property type="taxonomic scope" value="Bacteria"/>
</dbReference>
<name>A0LB28_MAGMM</name>
<dbReference type="Gene3D" id="3.40.50.10110">
    <property type="entry name" value="DNA polymerase III subunit chi"/>
    <property type="match status" value="1"/>
</dbReference>
<dbReference type="GO" id="GO:0006260">
    <property type="term" value="P:DNA replication"/>
    <property type="evidence" value="ECO:0007669"/>
    <property type="project" value="InterPro"/>
</dbReference>
<gene>
    <name evidence="1" type="ordered locus">Mmc1_2675</name>
</gene>
<keyword evidence="1" id="KW-0808">Transferase</keyword>
<protein>
    <submittedName>
        <fullName evidence="1">DNA polymerase III, chi subunit</fullName>
        <ecNumber evidence="1">2.7.7.7</ecNumber>
    </submittedName>
</protein>
<evidence type="ECO:0000313" key="1">
    <source>
        <dbReference type="EMBL" id="ABK45171.1"/>
    </source>
</evidence>
<dbReference type="PANTHER" id="PTHR38767:SF1">
    <property type="entry name" value="DNA POLYMERASE III SUBUNIT CHI"/>
    <property type="match status" value="1"/>
</dbReference>
<dbReference type="GO" id="GO:0003677">
    <property type="term" value="F:DNA binding"/>
    <property type="evidence" value="ECO:0007669"/>
    <property type="project" value="InterPro"/>
</dbReference>
<dbReference type="PANTHER" id="PTHR38767">
    <property type="entry name" value="DNA POLYMERASE III SUBUNIT CHI"/>
    <property type="match status" value="1"/>
</dbReference>
<proteinExistence type="predicted"/>
<dbReference type="OrthoDB" id="9795973at2"/>
<dbReference type="AlphaFoldDB" id="A0LB28"/>
<accession>A0LB28</accession>
<dbReference type="KEGG" id="mgm:Mmc1_2675"/>
<sequence>MAKTQQDPLRVRFYQLATDSRERALLKILNKVYGMGLRVCIVVEDRQQAQGLDEHLWRHPPDSFLPHATSVDPFPEAQPILISEQPVDPNGATVVVMLTPVPLENLDQFDTVVDFVPDDPQAKRASRLRYKHYKDAQCQMEYWIQTPKGQWERAAAS</sequence>
<dbReference type="Proteomes" id="UP000002586">
    <property type="component" value="Chromosome"/>
</dbReference>
<dbReference type="EC" id="2.7.7.7" evidence="1"/>
<dbReference type="InterPro" id="IPR036768">
    <property type="entry name" value="PolIII_chi_sf"/>
</dbReference>
<organism evidence="1 2">
    <name type="scientific">Magnetococcus marinus (strain ATCC BAA-1437 / JCM 17883 / MC-1)</name>
    <dbReference type="NCBI Taxonomy" id="156889"/>
    <lineage>
        <taxon>Bacteria</taxon>
        <taxon>Pseudomonadati</taxon>
        <taxon>Pseudomonadota</taxon>
        <taxon>Magnetococcia</taxon>
        <taxon>Magnetococcales</taxon>
        <taxon>Magnetococcaceae</taxon>
        <taxon>Magnetococcus</taxon>
    </lineage>
</organism>
<reference evidence="1 2" key="2">
    <citation type="journal article" date="2012" name="Int. J. Syst. Evol. Microbiol.">
        <title>Magnetococcus marinus gen. nov., sp. nov., a marine, magnetotactic bacterium that represents a novel lineage (Magnetococcaceae fam. nov.; Magnetococcales ord. nov.) at the base of the Alphaproteobacteria.</title>
        <authorList>
            <person name="Bazylinski D.A."/>
            <person name="Williams T.J."/>
            <person name="Lefevre C.T."/>
            <person name="Berg R.J."/>
            <person name="Zhang C.L."/>
            <person name="Bowser S.S."/>
            <person name="Dean A.J."/>
            <person name="Beveridge T.J."/>
        </authorList>
    </citation>
    <scope>NUCLEOTIDE SEQUENCE [LARGE SCALE GENOMIC DNA]</scope>
    <source>
        <strain evidence="2">ATCC BAA-1437 / JCM 17883 / MC-1</strain>
    </source>
</reference>
<reference evidence="2" key="1">
    <citation type="journal article" date="2009" name="Appl. Environ. Microbiol.">
        <title>Complete genome sequence of the chemolithoautotrophic marine magnetotactic coccus strain MC-1.</title>
        <authorList>
            <person name="Schubbe S."/>
            <person name="Williams T.J."/>
            <person name="Xie G."/>
            <person name="Kiss H.E."/>
            <person name="Brettin T.S."/>
            <person name="Martinez D."/>
            <person name="Ross C.A."/>
            <person name="Schuler D."/>
            <person name="Cox B.L."/>
            <person name="Nealson K.H."/>
            <person name="Bazylinski D.A."/>
        </authorList>
    </citation>
    <scope>NUCLEOTIDE SEQUENCE [LARGE SCALE GENOMIC DNA]</scope>
    <source>
        <strain evidence="2">ATCC BAA-1437 / JCM 17883 / MC-1</strain>
    </source>
</reference>
<dbReference type="InterPro" id="IPR007459">
    <property type="entry name" value="DNA_pol3_chi"/>
</dbReference>